<sequence>MTREAMYRFIQACIGGRVDDVTEEGISFYRRGAHASHDLAPVLDALIERFLSGSGREVHVNVVDLADDAGVRPYEAVQALLALSDIFLVSNYIEERLITIQQMEIDALRTFSVRIVFSAWLSHHLDDVCNLRRHQAG</sequence>
<organism evidence="1 2">
    <name type="scientific">Exiguobacterium aurantiacum</name>
    <dbReference type="NCBI Taxonomy" id="33987"/>
    <lineage>
        <taxon>Bacteria</taxon>
        <taxon>Bacillati</taxon>
        <taxon>Bacillota</taxon>
        <taxon>Bacilli</taxon>
        <taxon>Bacillales</taxon>
        <taxon>Bacillales Family XII. Incertae Sedis</taxon>
        <taxon>Exiguobacterium</taxon>
    </lineage>
</organism>
<name>A0A377FTC8_9BACL</name>
<evidence type="ECO:0000313" key="1">
    <source>
        <dbReference type="EMBL" id="STO08067.1"/>
    </source>
</evidence>
<dbReference type="EMBL" id="UGGP01000001">
    <property type="protein sequence ID" value="STO08067.1"/>
    <property type="molecule type" value="Genomic_DNA"/>
</dbReference>
<proteinExistence type="predicted"/>
<accession>A0A377FTC8</accession>
<reference evidence="1 2" key="1">
    <citation type="submission" date="2018-06" db="EMBL/GenBank/DDBJ databases">
        <authorList>
            <consortium name="Pathogen Informatics"/>
            <person name="Doyle S."/>
        </authorList>
    </citation>
    <scope>NUCLEOTIDE SEQUENCE [LARGE SCALE GENOMIC DNA]</scope>
    <source>
        <strain evidence="1 2">NCTC13163</strain>
    </source>
</reference>
<dbReference type="AlphaFoldDB" id="A0A377FTC8"/>
<gene>
    <name evidence="1" type="ORF">NCTC13163_01432</name>
</gene>
<evidence type="ECO:0000313" key="2">
    <source>
        <dbReference type="Proteomes" id="UP000254060"/>
    </source>
</evidence>
<protein>
    <submittedName>
        <fullName evidence="1">Uncharacterized protein</fullName>
    </submittedName>
</protein>
<dbReference type="Proteomes" id="UP000254060">
    <property type="component" value="Unassembled WGS sequence"/>
</dbReference>